<keyword evidence="3" id="KW-1185">Reference proteome</keyword>
<name>A0A426QK37_9GAMM</name>
<reference evidence="2 3" key="1">
    <citation type="journal article" date="2010" name="Int. J. Syst. Evol. Microbiol.">
        <title>Thiohalobacter thiocyanaticus gen. nov., sp. nov., a moderately halophilic, sulfur-oxidizing gammaproteobacterium from hypersaline lakes, that utilizes thiocyanate.</title>
        <authorList>
            <person name="Sorokin D.Y."/>
            <person name="Kovaleva O.L."/>
            <person name="Tourova T.P."/>
            <person name="Muyzer G."/>
        </authorList>
    </citation>
    <scope>NUCLEOTIDE SEQUENCE [LARGE SCALE GENOMIC DNA]</scope>
    <source>
        <strain evidence="2 3">Hrh1</strain>
    </source>
</reference>
<organism evidence="2 3">
    <name type="scientific">Thiohalobacter thiocyanaticus</name>
    <dbReference type="NCBI Taxonomy" id="585455"/>
    <lineage>
        <taxon>Bacteria</taxon>
        <taxon>Pseudomonadati</taxon>
        <taxon>Pseudomonadota</taxon>
        <taxon>Gammaproteobacteria</taxon>
        <taxon>Thiohalobacterales</taxon>
        <taxon>Thiohalobacteraceae</taxon>
        <taxon>Thiohalobacter</taxon>
    </lineage>
</organism>
<feature type="region of interest" description="Disordered" evidence="1">
    <location>
        <begin position="36"/>
        <end position="57"/>
    </location>
</feature>
<dbReference type="EMBL" id="QZMU01000001">
    <property type="protein sequence ID" value="RRQ22134.1"/>
    <property type="molecule type" value="Genomic_DNA"/>
</dbReference>
<evidence type="ECO:0000256" key="1">
    <source>
        <dbReference type="SAM" id="MobiDB-lite"/>
    </source>
</evidence>
<proteinExistence type="predicted"/>
<dbReference type="Proteomes" id="UP000287798">
    <property type="component" value="Unassembled WGS sequence"/>
</dbReference>
<evidence type="ECO:0000313" key="2">
    <source>
        <dbReference type="EMBL" id="RRQ22134.1"/>
    </source>
</evidence>
<comment type="caution">
    <text evidence="2">The sequence shown here is derived from an EMBL/GenBank/DDBJ whole genome shotgun (WGS) entry which is preliminary data.</text>
</comment>
<dbReference type="AlphaFoldDB" id="A0A426QK37"/>
<accession>A0A426QK37</accession>
<feature type="compositionally biased region" description="Basic and acidic residues" evidence="1">
    <location>
        <begin position="36"/>
        <end position="45"/>
    </location>
</feature>
<protein>
    <submittedName>
        <fullName evidence="2">Uncharacterized protein</fullName>
    </submittedName>
</protein>
<evidence type="ECO:0000313" key="3">
    <source>
        <dbReference type="Proteomes" id="UP000287798"/>
    </source>
</evidence>
<gene>
    <name evidence="2" type="ORF">D6C00_09340</name>
</gene>
<sequence>MDKMAIWRAAVLASVFTAVGLGQLFVYSDAHARQESDKAVEEREQAAGAETRSPRLRFRSGGPACMCLSGLSEADIQAAQSRQEGGAEKLESIIQD</sequence>